<evidence type="ECO:0000313" key="6">
    <source>
        <dbReference type="EMBL" id="GAA2361828.1"/>
    </source>
</evidence>
<keyword evidence="7" id="KW-1185">Reference proteome</keyword>
<proteinExistence type="predicted"/>
<dbReference type="Proteomes" id="UP001501444">
    <property type="component" value="Unassembled WGS sequence"/>
</dbReference>
<dbReference type="RefSeq" id="WP_344615663.1">
    <property type="nucleotide sequence ID" value="NZ_BAAARV010000053.1"/>
</dbReference>
<dbReference type="InterPro" id="IPR050109">
    <property type="entry name" value="HTH-type_TetR-like_transc_reg"/>
</dbReference>
<feature type="domain" description="HTH tetR-type" evidence="5">
    <location>
        <begin position="8"/>
        <end position="68"/>
    </location>
</feature>
<keyword evidence="3" id="KW-0804">Transcription</keyword>
<evidence type="ECO:0000256" key="4">
    <source>
        <dbReference type="PROSITE-ProRule" id="PRU00335"/>
    </source>
</evidence>
<dbReference type="InterPro" id="IPR023772">
    <property type="entry name" value="DNA-bd_HTH_TetR-type_CS"/>
</dbReference>
<reference evidence="6 7" key="1">
    <citation type="journal article" date="2019" name="Int. J. Syst. Evol. Microbiol.">
        <title>The Global Catalogue of Microorganisms (GCM) 10K type strain sequencing project: providing services to taxonomists for standard genome sequencing and annotation.</title>
        <authorList>
            <consortium name="The Broad Institute Genomics Platform"/>
            <consortium name="The Broad Institute Genome Sequencing Center for Infectious Disease"/>
            <person name="Wu L."/>
            <person name="Ma J."/>
        </authorList>
    </citation>
    <scope>NUCLEOTIDE SEQUENCE [LARGE SCALE GENOMIC DNA]</scope>
    <source>
        <strain evidence="6 7">JCM 3272</strain>
    </source>
</reference>
<evidence type="ECO:0000256" key="2">
    <source>
        <dbReference type="ARBA" id="ARBA00023125"/>
    </source>
</evidence>
<sequence>MTSTRTAEELRQDLTGGLAEAIAVKGYAATTIADIVMHARVSKRTFYEHFADKEACLMALYEQGCGQLLAVVRSAAGEGGRPWKEMINNGVTAYLGALERMPAVTRTLLVEIQAAGPKAFRLRQQMQRRFADALVEVVEGARAADPAIPALSPLLAIALVGGVHEMMLQVSDPYTGAGPSWTSLTPAVDELVYAILTNPWRESGGMIGRTDELQD</sequence>
<dbReference type="PANTHER" id="PTHR30055:SF238">
    <property type="entry name" value="MYCOFACTOCIN BIOSYNTHESIS TRANSCRIPTIONAL REGULATOR MFTR-RELATED"/>
    <property type="match status" value="1"/>
</dbReference>
<keyword evidence="2 4" id="KW-0238">DNA-binding</keyword>
<dbReference type="SUPFAM" id="SSF46689">
    <property type="entry name" value="Homeodomain-like"/>
    <property type="match status" value="1"/>
</dbReference>
<dbReference type="InterPro" id="IPR001647">
    <property type="entry name" value="HTH_TetR"/>
</dbReference>
<dbReference type="Gene3D" id="1.10.357.10">
    <property type="entry name" value="Tetracycline Repressor, domain 2"/>
    <property type="match status" value="1"/>
</dbReference>
<dbReference type="Pfam" id="PF00440">
    <property type="entry name" value="TetR_N"/>
    <property type="match status" value="1"/>
</dbReference>
<evidence type="ECO:0000259" key="5">
    <source>
        <dbReference type="PROSITE" id="PS50977"/>
    </source>
</evidence>
<dbReference type="PROSITE" id="PS50977">
    <property type="entry name" value="HTH_TETR_2"/>
    <property type="match status" value="1"/>
</dbReference>
<accession>A0ABN3GVB1</accession>
<organism evidence="6 7">
    <name type="scientific">Dactylosporangium salmoneum</name>
    <dbReference type="NCBI Taxonomy" id="53361"/>
    <lineage>
        <taxon>Bacteria</taxon>
        <taxon>Bacillati</taxon>
        <taxon>Actinomycetota</taxon>
        <taxon>Actinomycetes</taxon>
        <taxon>Micromonosporales</taxon>
        <taxon>Micromonosporaceae</taxon>
        <taxon>Dactylosporangium</taxon>
    </lineage>
</organism>
<evidence type="ECO:0000313" key="7">
    <source>
        <dbReference type="Proteomes" id="UP001501444"/>
    </source>
</evidence>
<protein>
    <submittedName>
        <fullName evidence="6">TetR/AcrR family transcriptional regulator</fullName>
    </submittedName>
</protein>
<dbReference type="PANTHER" id="PTHR30055">
    <property type="entry name" value="HTH-TYPE TRANSCRIPTIONAL REGULATOR RUTR"/>
    <property type="match status" value="1"/>
</dbReference>
<feature type="DNA-binding region" description="H-T-H motif" evidence="4">
    <location>
        <begin position="31"/>
        <end position="50"/>
    </location>
</feature>
<dbReference type="EMBL" id="BAAARV010000053">
    <property type="protein sequence ID" value="GAA2361828.1"/>
    <property type="molecule type" value="Genomic_DNA"/>
</dbReference>
<dbReference type="PROSITE" id="PS01081">
    <property type="entry name" value="HTH_TETR_1"/>
    <property type="match status" value="1"/>
</dbReference>
<evidence type="ECO:0000256" key="3">
    <source>
        <dbReference type="ARBA" id="ARBA00023163"/>
    </source>
</evidence>
<gene>
    <name evidence="6" type="ORF">GCM10010170_057530</name>
</gene>
<dbReference type="InterPro" id="IPR009057">
    <property type="entry name" value="Homeodomain-like_sf"/>
</dbReference>
<evidence type="ECO:0000256" key="1">
    <source>
        <dbReference type="ARBA" id="ARBA00023015"/>
    </source>
</evidence>
<name>A0ABN3GVB1_9ACTN</name>
<keyword evidence="1" id="KW-0805">Transcription regulation</keyword>
<comment type="caution">
    <text evidence="6">The sequence shown here is derived from an EMBL/GenBank/DDBJ whole genome shotgun (WGS) entry which is preliminary data.</text>
</comment>